<accession>A0A4S4BNJ7</accession>
<dbReference type="Gene3D" id="3.40.50.1000">
    <property type="entry name" value="HAD superfamily/HAD-like"/>
    <property type="match status" value="1"/>
</dbReference>
<dbReference type="Pfam" id="PF08282">
    <property type="entry name" value="Hydrolase_3"/>
    <property type="match status" value="1"/>
</dbReference>
<organism evidence="1 2">
    <name type="scientific">Metabacillus sediminilitoris</name>
    <dbReference type="NCBI Taxonomy" id="2567941"/>
    <lineage>
        <taxon>Bacteria</taxon>
        <taxon>Bacillati</taxon>
        <taxon>Bacillota</taxon>
        <taxon>Bacilli</taxon>
        <taxon>Bacillales</taxon>
        <taxon>Bacillaceae</taxon>
        <taxon>Metabacillus</taxon>
    </lineage>
</organism>
<dbReference type="GO" id="GO:0005829">
    <property type="term" value="C:cytosol"/>
    <property type="evidence" value="ECO:0007669"/>
    <property type="project" value="TreeGrafter"/>
</dbReference>
<dbReference type="AlphaFoldDB" id="A0A4S4BNJ7"/>
<dbReference type="RefSeq" id="WP_136357587.1">
    <property type="nucleotide sequence ID" value="NZ_CP046266.1"/>
</dbReference>
<dbReference type="InterPro" id="IPR000150">
    <property type="entry name" value="Cof"/>
</dbReference>
<dbReference type="OrthoDB" id="9810101at2"/>
<dbReference type="PROSITE" id="PS01229">
    <property type="entry name" value="COF_2"/>
    <property type="match status" value="1"/>
</dbReference>
<proteinExistence type="predicted"/>
<keyword evidence="2" id="KW-1185">Reference proteome</keyword>
<dbReference type="NCBIfam" id="TIGR01484">
    <property type="entry name" value="HAD-SF-IIB"/>
    <property type="match status" value="1"/>
</dbReference>
<dbReference type="EMBL" id="SSNT01000020">
    <property type="protein sequence ID" value="THF76453.1"/>
    <property type="molecule type" value="Genomic_DNA"/>
</dbReference>
<gene>
    <name evidence="1" type="ORF">E6W99_21240</name>
</gene>
<evidence type="ECO:0000313" key="2">
    <source>
        <dbReference type="Proteomes" id="UP000310334"/>
    </source>
</evidence>
<dbReference type="InterPro" id="IPR006379">
    <property type="entry name" value="HAD-SF_hydro_IIB"/>
</dbReference>
<dbReference type="SUPFAM" id="SSF56784">
    <property type="entry name" value="HAD-like"/>
    <property type="match status" value="1"/>
</dbReference>
<dbReference type="Gene3D" id="3.30.1240.10">
    <property type="match status" value="1"/>
</dbReference>
<evidence type="ECO:0000313" key="1">
    <source>
        <dbReference type="EMBL" id="THF76453.1"/>
    </source>
</evidence>
<dbReference type="InterPro" id="IPR023214">
    <property type="entry name" value="HAD_sf"/>
</dbReference>
<name>A0A4S4BNJ7_9BACI</name>
<dbReference type="GO" id="GO:0000287">
    <property type="term" value="F:magnesium ion binding"/>
    <property type="evidence" value="ECO:0007669"/>
    <property type="project" value="TreeGrafter"/>
</dbReference>
<dbReference type="PANTHER" id="PTHR10000">
    <property type="entry name" value="PHOSPHOSERINE PHOSPHATASE"/>
    <property type="match status" value="1"/>
</dbReference>
<dbReference type="SFLD" id="SFLDS00003">
    <property type="entry name" value="Haloacid_Dehalogenase"/>
    <property type="match status" value="1"/>
</dbReference>
<comment type="caution">
    <text evidence="1">The sequence shown here is derived from an EMBL/GenBank/DDBJ whole genome shotgun (WGS) entry which is preliminary data.</text>
</comment>
<dbReference type="NCBIfam" id="TIGR00099">
    <property type="entry name" value="Cof-subfamily"/>
    <property type="match status" value="1"/>
</dbReference>
<dbReference type="GO" id="GO:0016791">
    <property type="term" value="F:phosphatase activity"/>
    <property type="evidence" value="ECO:0007669"/>
    <property type="project" value="TreeGrafter"/>
</dbReference>
<sequence length="263" mass="29314">MTAYKVLFLDIDGTILKPDDTIEGSTKHAIAEVKKKGLEVFLATGRPLHEIAHIANELTIDSFIGYNGAYAIHKGKDIFKSPMNEKTVRNFVDIAKKNDHELVLYTHEKNIFSDLNSSIVKEFIEAFHIKQNEPFSSDALQQILGITLMNLSENEPALYEQEEPSIHLSQVNVDGLRHAYDVIRDNVNKGIAVQHIIELLDLPRSSSIAFGDGMNDKEMLSFVGEGFAMGNAHPDLFQYAKHTTTKVTESGIYNGLKSIGLID</sequence>
<reference evidence="1 2" key="1">
    <citation type="submission" date="2019-04" db="EMBL/GenBank/DDBJ databases">
        <title>Bacillus sediminilitoris sp. nov., isolated from a tidal flat sediment on the East China Sea.</title>
        <authorList>
            <person name="Wei Y."/>
            <person name="Mao H."/>
            <person name="Fang J."/>
        </authorList>
    </citation>
    <scope>NUCLEOTIDE SEQUENCE [LARGE SCALE GENOMIC DNA]</scope>
    <source>
        <strain evidence="1 2">DSL-17</strain>
    </source>
</reference>
<dbReference type="Proteomes" id="UP000310334">
    <property type="component" value="Unassembled WGS sequence"/>
</dbReference>
<protein>
    <submittedName>
        <fullName evidence="1">HAD family phosphatase</fullName>
    </submittedName>
</protein>
<dbReference type="InterPro" id="IPR036412">
    <property type="entry name" value="HAD-like_sf"/>
</dbReference>
<dbReference type="PANTHER" id="PTHR10000:SF25">
    <property type="entry name" value="PHOSPHATASE YKRA-RELATED"/>
    <property type="match status" value="1"/>
</dbReference>
<dbReference type="SFLD" id="SFLDG01140">
    <property type="entry name" value="C2.B:_Phosphomannomutase_and_P"/>
    <property type="match status" value="1"/>
</dbReference>